<feature type="compositionally biased region" description="Basic residues" evidence="1">
    <location>
        <begin position="188"/>
        <end position="202"/>
    </location>
</feature>
<protein>
    <submittedName>
        <fullName evidence="2">Uncharacterized protein</fullName>
    </submittedName>
</protein>
<feature type="region of interest" description="Disordered" evidence="1">
    <location>
        <begin position="252"/>
        <end position="331"/>
    </location>
</feature>
<evidence type="ECO:0000256" key="1">
    <source>
        <dbReference type="SAM" id="MobiDB-lite"/>
    </source>
</evidence>
<evidence type="ECO:0000313" key="3">
    <source>
        <dbReference type="Proteomes" id="UP000749559"/>
    </source>
</evidence>
<feature type="compositionally biased region" description="Basic and acidic residues" evidence="1">
    <location>
        <begin position="309"/>
        <end position="320"/>
    </location>
</feature>
<dbReference type="EMBL" id="CAIIXF020000010">
    <property type="protein sequence ID" value="CAH1796605.1"/>
    <property type="molecule type" value="Genomic_DNA"/>
</dbReference>
<reference evidence="2" key="1">
    <citation type="submission" date="2022-03" db="EMBL/GenBank/DDBJ databases">
        <authorList>
            <person name="Martin C."/>
        </authorList>
    </citation>
    <scope>NUCLEOTIDE SEQUENCE</scope>
</reference>
<name>A0A8J1XS46_OWEFU</name>
<feature type="compositionally biased region" description="Polar residues" evidence="1">
    <location>
        <begin position="277"/>
        <end position="291"/>
    </location>
</feature>
<proteinExistence type="predicted"/>
<keyword evidence="3" id="KW-1185">Reference proteome</keyword>
<feature type="compositionally biased region" description="Low complexity" evidence="1">
    <location>
        <begin position="170"/>
        <end position="187"/>
    </location>
</feature>
<dbReference type="OrthoDB" id="5278943at2759"/>
<dbReference type="Pfam" id="PF15101">
    <property type="entry name" value="TERB2"/>
    <property type="match status" value="1"/>
</dbReference>
<organism evidence="2 3">
    <name type="scientific">Owenia fusiformis</name>
    <name type="common">Polychaete worm</name>
    <dbReference type="NCBI Taxonomy" id="6347"/>
    <lineage>
        <taxon>Eukaryota</taxon>
        <taxon>Metazoa</taxon>
        <taxon>Spiralia</taxon>
        <taxon>Lophotrochozoa</taxon>
        <taxon>Annelida</taxon>
        <taxon>Polychaeta</taxon>
        <taxon>Sedentaria</taxon>
        <taxon>Canalipalpata</taxon>
        <taxon>Sabellida</taxon>
        <taxon>Oweniida</taxon>
        <taxon>Oweniidae</taxon>
        <taxon>Owenia</taxon>
    </lineage>
</organism>
<gene>
    <name evidence="2" type="ORF">OFUS_LOCUS20995</name>
</gene>
<sequence>RKTGSAVISKEKVNKPFAVDFGKLTHYSVKICNLFIDRHSCLMASIDYFKNQTAWFSSSVPATRKDLWVNHGGTLANENDALFLFSDKADSDDTKRLYNSDAYLIDQLAVFHASYVNECVRKRGMNNVILGRYFLPPSEVHEIIRQQTRFPWDVEDTTSIVQESTSNVRTPSSTRKQKQTTSSQRQSSPKHKTPLNKQHSQRKQNQTKQRKQHENEGHRNTAPTFDIPQEFSPSVRLKRLAPDSVESARLSSLLVSHDQPNVNSGSTPSTVKRRSQSQETPRSTSHQQPRARSQDDRPPSNSKSQKRTQVHERASSDGVKRKNARSASSRKEHPIWGLFNPADVRDIEDLPYVRLEDIIDFTPGQNGCEVMIATS</sequence>
<dbReference type="GO" id="GO:0005637">
    <property type="term" value="C:nuclear inner membrane"/>
    <property type="evidence" value="ECO:0007669"/>
    <property type="project" value="TreeGrafter"/>
</dbReference>
<dbReference type="GO" id="GO:0070197">
    <property type="term" value="P:meiotic attachment of telomere to nuclear envelope"/>
    <property type="evidence" value="ECO:0007669"/>
    <property type="project" value="TreeGrafter"/>
</dbReference>
<feature type="compositionally biased region" description="Polar residues" evidence="1">
    <location>
        <begin position="252"/>
        <end position="270"/>
    </location>
</feature>
<accession>A0A8J1XS46</accession>
<dbReference type="InterPro" id="IPR028065">
    <property type="entry name" value="TERB2"/>
</dbReference>
<comment type="caution">
    <text evidence="2">The sequence shown here is derived from an EMBL/GenBank/DDBJ whole genome shotgun (WGS) entry which is preliminary data.</text>
</comment>
<dbReference type="AlphaFoldDB" id="A0A8J1XS46"/>
<dbReference type="Proteomes" id="UP000749559">
    <property type="component" value="Unassembled WGS sequence"/>
</dbReference>
<dbReference type="PANTHER" id="PTHR35345">
    <property type="entry name" value="TELOMERE REPEATS-BINDING BOUQUET FORMATION PROTEIN 2"/>
    <property type="match status" value="1"/>
</dbReference>
<feature type="non-terminal residue" evidence="2">
    <location>
        <position position="375"/>
    </location>
</feature>
<dbReference type="PANTHER" id="PTHR35345:SF1">
    <property type="entry name" value="TELOMERE REPEATS-BINDING BOUQUET FORMATION PROTEIN 2"/>
    <property type="match status" value="1"/>
</dbReference>
<dbReference type="GO" id="GO:0007129">
    <property type="term" value="P:homologous chromosome pairing at meiosis"/>
    <property type="evidence" value="ECO:0007669"/>
    <property type="project" value="TreeGrafter"/>
</dbReference>
<evidence type="ECO:0000313" key="2">
    <source>
        <dbReference type="EMBL" id="CAH1796605.1"/>
    </source>
</evidence>
<feature type="region of interest" description="Disordered" evidence="1">
    <location>
        <begin position="161"/>
        <end position="230"/>
    </location>
</feature>